<dbReference type="Proteomes" id="UP000256328">
    <property type="component" value="Unassembled WGS sequence"/>
</dbReference>
<evidence type="ECO:0000256" key="2">
    <source>
        <dbReference type="ARBA" id="ARBA00022833"/>
    </source>
</evidence>
<organism evidence="8 9">
    <name type="scientific">Coleophoma crateriformis</name>
    <dbReference type="NCBI Taxonomy" id="565419"/>
    <lineage>
        <taxon>Eukaryota</taxon>
        <taxon>Fungi</taxon>
        <taxon>Dikarya</taxon>
        <taxon>Ascomycota</taxon>
        <taxon>Pezizomycotina</taxon>
        <taxon>Leotiomycetes</taxon>
        <taxon>Helotiales</taxon>
        <taxon>Dermateaceae</taxon>
        <taxon>Coleophoma</taxon>
    </lineage>
</organism>
<gene>
    <name evidence="8" type="ORF">BP5796_08126</name>
</gene>
<comment type="caution">
    <text evidence="8">The sequence shown here is derived from an EMBL/GenBank/DDBJ whole genome shotgun (WGS) entry which is preliminary data.</text>
</comment>
<name>A0A3D8RDJ1_9HELO</name>
<keyword evidence="4" id="KW-0238">DNA-binding</keyword>
<sequence length="470" mass="53861">MQAQLWSRLLLQASQDQPYIRNAIFAIGALSKTHRGGGVGAYRYKTIGTGDNELALQQYHSFALRHYDKFLRGVRENITDDEAGRRMAMIACILVVCIETLQNHSQAAFFHSRAGIDLMHDWLAKRPCPASEIREGDGAQPNSPKRLPGIASPAPQIVEDELVQQFSRMEIQHLVQFDLRTPERHARLKHEGSTSIKLMPTEFTDTQEAMHFMNLIRRRTYHFMAEILVNRNRTAGRRHSLLNFGDHEVYQQDENVNFSFQRVTVPEEVQVEREMYASENRRWAQAFEPLFRSINKSGSYREKIRANLLKIISLALPIRLAGHLAASELVYDQYLPEFRQILALGESVLDHPDLFVDGSFSFDLGITYDFSIICMSCRDRTLRRRALALLNKKSWREGPFGSKTMADVATCVMEFEEKASDTEYIPEQARVKLTNVHVDVAKRSITLTLLQGTGESARQITAHRDWSDMF</sequence>
<keyword evidence="1" id="KW-0479">Metal-binding</keyword>
<evidence type="ECO:0000313" key="9">
    <source>
        <dbReference type="Proteomes" id="UP000256328"/>
    </source>
</evidence>
<protein>
    <submittedName>
        <fullName evidence="8">Uncharacterized protein</fullName>
    </submittedName>
</protein>
<evidence type="ECO:0000313" key="8">
    <source>
        <dbReference type="EMBL" id="RDW72092.1"/>
    </source>
</evidence>
<keyword evidence="2" id="KW-0862">Zinc</keyword>
<evidence type="ECO:0000256" key="5">
    <source>
        <dbReference type="ARBA" id="ARBA00023163"/>
    </source>
</evidence>
<keyword evidence="9" id="KW-1185">Reference proteome</keyword>
<dbReference type="InterPro" id="IPR052360">
    <property type="entry name" value="Transcr_Regulatory_Proteins"/>
</dbReference>
<evidence type="ECO:0000256" key="6">
    <source>
        <dbReference type="ARBA" id="ARBA00023242"/>
    </source>
</evidence>
<dbReference type="PANTHER" id="PTHR36206">
    <property type="entry name" value="ASPERCRYPTIN BIOSYNTHESIS CLUSTER-SPECIFIC TRANSCRIPTION REGULATOR ATNN-RELATED"/>
    <property type="match status" value="1"/>
</dbReference>
<keyword evidence="5" id="KW-0804">Transcription</keyword>
<dbReference type="AlphaFoldDB" id="A0A3D8RDJ1"/>
<evidence type="ECO:0000256" key="3">
    <source>
        <dbReference type="ARBA" id="ARBA00023015"/>
    </source>
</evidence>
<evidence type="ECO:0000256" key="1">
    <source>
        <dbReference type="ARBA" id="ARBA00022723"/>
    </source>
</evidence>
<dbReference type="GO" id="GO:0003677">
    <property type="term" value="F:DNA binding"/>
    <property type="evidence" value="ECO:0007669"/>
    <property type="project" value="UniProtKB-KW"/>
</dbReference>
<dbReference type="OrthoDB" id="3172332at2759"/>
<keyword evidence="6" id="KW-0539">Nucleus</keyword>
<feature type="region of interest" description="Disordered" evidence="7">
    <location>
        <begin position="131"/>
        <end position="151"/>
    </location>
</feature>
<dbReference type="GO" id="GO:0046872">
    <property type="term" value="F:metal ion binding"/>
    <property type="evidence" value="ECO:0007669"/>
    <property type="project" value="UniProtKB-KW"/>
</dbReference>
<dbReference type="PANTHER" id="PTHR36206:SF4">
    <property type="entry name" value="HYPOTHETICAL CONSERVED PROTEIN (EUROFUNG)-RELATED"/>
    <property type="match status" value="1"/>
</dbReference>
<evidence type="ECO:0000256" key="7">
    <source>
        <dbReference type="SAM" id="MobiDB-lite"/>
    </source>
</evidence>
<keyword evidence="3" id="KW-0805">Transcription regulation</keyword>
<proteinExistence type="predicted"/>
<evidence type="ECO:0000256" key="4">
    <source>
        <dbReference type="ARBA" id="ARBA00023125"/>
    </source>
</evidence>
<reference evidence="8 9" key="1">
    <citation type="journal article" date="2018" name="IMA Fungus">
        <title>IMA Genome-F 9: Draft genome sequence of Annulohypoxylon stygium, Aspergillus mulundensis, Berkeleyomyces basicola (syn. Thielaviopsis basicola), Ceratocystis smalleyi, two Cercospora beticola strains, Coleophoma cylindrospora, Fusarium fracticaudum, Phialophora cf. hyalina, and Morchella septimelata.</title>
        <authorList>
            <person name="Wingfield B.D."/>
            <person name="Bills G.F."/>
            <person name="Dong Y."/>
            <person name="Huang W."/>
            <person name="Nel W.J."/>
            <person name="Swalarsk-Parry B.S."/>
            <person name="Vaghefi N."/>
            <person name="Wilken P.M."/>
            <person name="An Z."/>
            <person name="de Beer Z.W."/>
            <person name="De Vos L."/>
            <person name="Chen L."/>
            <person name="Duong T.A."/>
            <person name="Gao Y."/>
            <person name="Hammerbacher A."/>
            <person name="Kikkert J.R."/>
            <person name="Li Y."/>
            <person name="Li H."/>
            <person name="Li K."/>
            <person name="Li Q."/>
            <person name="Liu X."/>
            <person name="Ma X."/>
            <person name="Naidoo K."/>
            <person name="Pethybridge S.J."/>
            <person name="Sun J."/>
            <person name="Steenkamp E.T."/>
            <person name="van der Nest M.A."/>
            <person name="van Wyk S."/>
            <person name="Wingfield M.J."/>
            <person name="Xiong C."/>
            <person name="Yue Q."/>
            <person name="Zhang X."/>
        </authorList>
    </citation>
    <scope>NUCLEOTIDE SEQUENCE [LARGE SCALE GENOMIC DNA]</scope>
    <source>
        <strain evidence="8 9">BP5796</strain>
    </source>
</reference>
<dbReference type="EMBL" id="PDLN01000011">
    <property type="protein sequence ID" value="RDW72092.1"/>
    <property type="molecule type" value="Genomic_DNA"/>
</dbReference>
<accession>A0A3D8RDJ1</accession>